<dbReference type="AlphaFoldDB" id="N1ZTT2"/>
<dbReference type="EMBL" id="AQFT01000206">
    <property type="protein sequence ID" value="EMZ17508.1"/>
    <property type="molecule type" value="Genomic_DNA"/>
</dbReference>
<evidence type="ECO:0000313" key="2">
    <source>
        <dbReference type="Proteomes" id="UP000012589"/>
    </source>
</evidence>
<organism evidence="1 2">
    <name type="scientific">Eubacterium plexicaudatum ASF492</name>
    <dbReference type="NCBI Taxonomy" id="1235802"/>
    <lineage>
        <taxon>Bacteria</taxon>
        <taxon>Bacillati</taxon>
        <taxon>Bacillota</taxon>
        <taxon>Clostridia</taxon>
        <taxon>Eubacteriales</taxon>
        <taxon>Eubacteriaceae</taxon>
        <taxon>Eubacterium</taxon>
    </lineage>
</organism>
<accession>N1ZTT2</accession>
<protein>
    <submittedName>
        <fullName evidence="1">Uncharacterized protein</fullName>
    </submittedName>
</protein>
<reference evidence="1 2" key="1">
    <citation type="journal article" date="2014" name="Genome Announc.">
        <title>Draft genome sequences of the altered schaedler flora, a defined bacterial community from gnotobiotic mice.</title>
        <authorList>
            <person name="Wannemuehler M.J."/>
            <person name="Overstreet A.M."/>
            <person name="Ward D.V."/>
            <person name="Phillips G.J."/>
        </authorList>
    </citation>
    <scope>NUCLEOTIDE SEQUENCE [LARGE SCALE GENOMIC DNA]</scope>
    <source>
        <strain evidence="1 2">ASF492</strain>
    </source>
</reference>
<sequence length="67" mass="8211">MTKQLNILHAEDDQNVFESCRNSILRTFDRAVLPEPRLIMFPILAVYFRKSYNFRKKIKYMMCYCWI</sequence>
<dbReference type="HOGENOM" id="CLU_2806054_0_0_9"/>
<proteinExistence type="predicted"/>
<evidence type="ECO:0000313" key="1">
    <source>
        <dbReference type="EMBL" id="EMZ17508.1"/>
    </source>
</evidence>
<comment type="caution">
    <text evidence="1">The sequence shown here is derived from an EMBL/GenBank/DDBJ whole genome shotgun (WGS) entry which is preliminary data.</text>
</comment>
<keyword evidence="2" id="KW-1185">Reference proteome</keyword>
<gene>
    <name evidence="1" type="ORF">C823_05928</name>
</gene>
<name>N1ZTT2_9FIRM</name>
<dbReference type="Proteomes" id="UP000012589">
    <property type="component" value="Unassembled WGS sequence"/>
</dbReference>
<dbReference type="STRING" id="1235802.C823_05928"/>